<organism evidence="4 5">
    <name type="scientific">Paenimyroides tangerinum</name>
    <dbReference type="NCBI Taxonomy" id="2488728"/>
    <lineage>
        <taxon>Bacteria</taxon>
        <taxon>Pseudomonadati</taxon>
        <taxon>Bacteroidota</taxon>
        <taxon>Flavobacteriia</taxon>
        <taxon>Flavobacteriales</taxon>
        <taxon>Flavobacteriaceae</taxon>
        <taxon>Paenimyroides</taxon>
    </lineage>
</organism>
<protein>
    <submittedName>
        <fullName evidence="4">Sugar kinase</fullName>
    </submittedName>
</protein>
<dbReference type="Pfam" id="PF00294">
    <property type="entry name" value="PfkB"/>
    <property type="match status" value="1"/>
</dbReference>
<gene>
    <name evidence="4" type="ORF">EG240_03095</name>
</gene>
<dbReference type="InterPro" id="IPR002173">
    <property type="entry name" value="Carboh/pur_kinase_PfkB_CS"/>
</dbReference>
<dbReference type="PROSITE" id="PS00584">
    <property type="entry name" value="PFKB_KINASES_2"/>
    <property type="match status" value="1"/>
</dbReference>
<evidence type="ECO:0000313" key="5">
    <source>
        <dbReference type="Proteomes" id="UP000275719"/>
    </source>
</evidence>
<dbReference type="AlphaFoldDB" id="A0A3P3WB39"/>
<accession>A0A3P3WB39</accession>
<dbReference type="EMBL" id="RQVQ01000005">
    <property type="protein sequence ID" value="RRJ92402.1"/>
    <property type="molecule type" value="Genomic_DNA"/>
</dbReference>
<proteinExistence type="predicted"/>
<dbReference type="PANTHER" id="PTHR10584">
    <property type="entry name" value="SUGAR KINASE"/>
    <property type="match status" value="1"/>
</dbReference>
<keyword evidence="1" id="KW-0808">Transferase</keyword>
<reference evidence="4 5" key="1">
    <citation type="submission" date="2018-11" db="EMBL/GenBank/DDBJ databases">
        <title>Flavobacterium sp. nov., YIM 102701-2 draft genome.</title>
        <authorList>
            <person name="Li G."/>
            <person name="Jiang Y."/>
        </authorList>
    </citation>
    <scope>NUCLEOTIDE SEQUENCE [LARGE SCALE GENOMIC DNA]</scope>
    <source>
        <strain evidence="4 5">YIM 102701-2</strain>
    </source>
</reference>
<feature type="domain" description="Carbohydrate kinase PfkB" evidence="3">
    <location>
        <begin position="20"/>
        <end position="281"/>
    </location>
</feature>
<dbReference type="OrthoDB" id="9813569at2"/>
<keyword evidence="5" id="KW-1185">Reference proteome</keyword>
<sequence>MNKLLIVGTVAFDAIETPFGKTDKILGGAGTYIGLSASHFNVASAIVSVVGDDFPQEYLDLLTSKNIDTTGIEVVPGGKTFFWSGKYHNDLNSRDTLDTQLNVLADFNPIVPENFKDADVVMLGNLHPNIQIGVLDQMTRKPKLVVLDTMNFWMDCALSELKEVMKRIDVITINDEEARQLSGEYSLVKAAEVIHQMGPKYVVIKKGEHGALLFNDDHVFFAPALPLKEVFDPTGAGDTFAGGFSGYLAQSENISFSNMKNAIIYGSNLASFCVEKFGTERMVNLSEQEVDARLQQFKMLTQFDIELAD</sequence>
<name>A0A3P3WB39_9FLAO</name>
<dbReference type="InterPro" id="IPR029056">
    <property type="entry name" value="Ribokinase-like"/>
</dbReference>
<evidence type="ECO:0000256" key="1">
    <source>
        <dbReference type="ARBA" id="ARBA00022679"/>
    </source>
</evidence>
<dbReference type="Proteomes" id="UP000275719">
    <property type="component" value="Unassembled WGS sequence"/>
</dbReference>
<evidence type="ECO:0000256" key="2">
    <source>
        <dbReference type="ARBA" id="ARBA00022777"/>
    </source>
</evidence>
<dbReference type="RefSeq" id="WP_125017325.1">
    <property type="nucleotide sequence ID" value="NZ_RQVQ01000005.1"/>
</dbReference>
<keyword evidence="2 4" id="KW-0418">Kinase</keyword>
<dbReference type="SUPFAM" id="SSF53613">
    <property type="entry name" value="Ribokinase-like"/>
    <property type="match status" value="1"/>
</dbReference>
<dbReference type="Gene3D" id="3.40.1190.20">
    <property type="match status" value="1"/>
</dbReference>
<evidence type="ECO:0000259" key="3">
    <source>
        <dbReference type="Pfam" id="PF00294"/>
    </source>
</evidence>
<comment type="caution">
    <text evidence="4">The sequence shown here is derived from an EMBL/GenBank/DDBJ whole genome shotgun (WGS) entry which is preliminary data.</text>
</comment>
<dbReference type="GO" id="GO:0016301">
    <property type="term" value="F:kinase activity"/>
    <property type="evidence" value="ECO:0007669"/>
    <property type="project" value="UniProtKB-KW"/>
</dbReference>
<dbReference type="PANTHER" id="PTHR10584:SF166">
    <property type="entry name" value="RIBOKINASE"/>
    <property type="match status" value="1"/>
</dbReference>
<dbReference type="InterPro" id="IPR011611">
    <property type="entry name" value="PfkB_dom"/>
</dbReference>
<dbReference type="GO" id="GO:0005829">
    <property type="term" value="C:cytosol"/>
    <property type="evidence" value="ECO:0007669"/>
    <property type="project" value="TreeGrafter"/>
</dbReference>
<evidence type="ECO:0000313" key="4">
    <source>
        <dbReference type="EMBL" id="RRJ92402.1"/>
    </source>
</evidence>